<protein>
    <submittedName>
        <fullName evidence="2">Uncharacterized protein</fullName>
    </submittedName>
</protein>
<dbReference type="EMBL" id="JAFCMP010000556">
    <property type="protein sequence ID" value="KAG5175003.1"/>
    <property type="molecule type" value="Genomic_DNA"/>
</dbReference>
<gene>
    <name evidence="2" type="ORF">JKP88DRAFT_250521</name>
</gene>
<proteinExistence type="predicted"/>
<feature type="compositionally biased region" description="Gly residues" evidence="1">
    <location>
        <begin position="111"/>
        <end position="127"/>
    </location>
</feature>
<name>A0A835YID0_9STRA</name>
<feature type="region of interest" description="Disordered" evidence="1">
    <location>
        <begin position="104"/>
        <end position="132"/>
    </location>
</feature>
<dbReference type="AlphaFoldDB" id="A0A835YID0"/>
<reference evidence="2" key="1">
    <citation type="submission" date="2021-02" db="EMBL/GenBank/DDBJ databases">
        <title>First Annotated Genome of the Yellow-green Alga Tribonema minus.</title>
        <authorList>
            <person name="Mahan K.M."/>
        </authorList>
    </citation>
    <scope>NUCLEOTIDE SEQUENCE</scope>
    <source>
        <strain evidence="2">UTEX B ZZ1240</strain>
    </source>
</reference>
<accession>A0A835YID0</accession>
<comment type="caution">
    <text evidence="2">The sequence shown here is derived from an EMBL/GenBank/DDBJ whole genome shotgun (WGS) entry which is preliminary data.</text>
</comment>
<organism evidence="2 3">
    <name type="scientific">Tribonema minus</name>
    <dbReference type="NCBI Taxonomy" id="303371"/>
    <lineage>
        <taxon>Eukaryota</taxon>
        <taxon>Sar</taxon>
        <taxon>Stramenopiles</taxon>
        <taxon>Ochrophyta</taxon>
        <taxon>PX clade</taxon>
        <taxon>Xanthophyceae</taxon>
        <taxon>Tribonematales</taxon>
        <taxon>Tribonemataceae</taxon>
        <taxon>Tribonema</taxon>
    </lineage>
</organism>
<evidence type="ECO:0000256" key="1">
    <source>
        <dbReference type="SAM" id="MobiDB-lite"/>
    </source>
</evidence>
<evidence type="ECO:0000313" key="2">
    <source>
        <dbReference type="EMBL" id="KAG5175003.1"/>
    </source>
</evidence>
<evidence type="ECO:0000313" key="3">
    <source>
        <dbReference type="Proteomes" id="UP000664859"/>
    </source>
</evidence>
<keyword evidence="3" id="KW-1185">Reference proteome</keyword>
<sequence length="379" mass="40747">MNPCARKHFICEVSISCGVGGSTAAAAPVAARSRRDAAEARALHEECCCTSARRRLHPKSLHGCHLLRNAQDGLAADRTPRRRRRRRRCRCGCGHAVGRRRWWRRAPRGSSSGGGAGGGGAVGGGRAAGEAPPQRHYLEIPYRAWQHNVSVHAPTYSTVQNTCTLHNDHPQLRALRISPLLHALLVCSDAFATAAQNTKHTPHENRVGHTAALGTSRALRSSPLLHALLVCSGAFATAAQNVMTAVEERPHPTAPHDDSNLLSDNSVLRAWQQASPHTQMCRTQLKNCTRFASHRSFMPSSRSCSERASAASQERFPRARRRVTAAAAASAAVIATPVAMLRQLLPLPSQRHSSAEKHTVAALQYLPSEGGGGGGGWGR</sequence>
<dbReference type="Proteomes" id="UP000664859">
    <property type="component" value="Unassembled WGS sequence"/>
</dbReference>